<dbReference type="EMBL" id="BAABIP010000007">
    <property type="protein sequence ID" value="GAA4762728.1"/>
    <property type="molecule type" value="Genomic_DNA"/>
</dbReference>
<protein>
    <submittedName>
        <fullName evidence="1">Uncharacterized protein</fullName>
    </submittedName>
</protein>
<accession>A0ABP8ZPW7</accession>
<organism evidence="1 2">
    <name type="scientific">Flavobacterium hankyongi</name>
    <dbReference type="NCBI Taxonomy" id="1176532"/>
    <lineage>
        <taxon>Bacteria</taxon>
        <taxon>Pseudomonadati</taxon>
        <taxon>Bacteroidota</taxon>
        <taxon>Flavobacteriia</taxon>
        <taxon>Flavobacteriales</taxon>
        <taxon>Flavobacteriaceae</taxon>
        <taxon>Flavobacterium</taxon>
    </lineage>
</organism>
<dbReference type="RefSeq" id="WP_264543829.1">
    <property type="nucleotide sequence ID" value="NZ_BAABIP010000007.1"/>
</dbReference>
<comment type="caution">
    <text evidence="1">The sequence shown here is derived from an EMBL/GenBank/DDBJ whole genome shotgun (WGS) entry which is preliminary data.</text>
</comment>
<dbReference type="SUPFAM" id="SSF55486">
    <property type="entry name" value="Metalloproteases ('zincins'), catalytic domain"/>
    <property type="match status" value="2"/>
</dbReference>
<dbReference type="InterPro" id="IPR024079">
    <property type="entry name" value="MetalloPept_cat_dom_sf"/>
</dbReference>
<sequence>MSRIRIVGGKITKHTVGTHNMYAEESIVFRSDKAISEKGEEKGVTYGKPKKAPPVVKSLLKCVVEFRPSKDWKGEFGFDWNRKSDSQMPVDEKYSDVVGKYGTLYATNPKAIFTQSNSLYIKHLLEYEMFIVDGYSRYYVPNMTLMKNEKAILDAAIEISEQPDSMCYEYDENIFQITILEKLSNKKGKHYNDKVIEIKCLKEFSSVQKIELIATKDKINKKVGQINILPNNIVKDVNVVFIPVRHNSKTGAVKGYELQILNNAFKQSYIKGSIIQLSKYIEVGDWWFDLFFTTKDKKGNTILDTSNVRSIHRALDDKFFEDKKNDIYKDYYRLYMLPDGTLNGVAEDIGGNAKVVVVYQGRNDSTAPHELMHAMGLYHTFDNDGKFTYKLHKTDNIMDYTHQAGKSRFSTNKWQWKILNSKI</sequence>
<dbReference type="Proteomes" id="UP001500141">
    <property type="component" value="Unassembled WGS sequence"/>
</dbReference>
<keyword evidence="2" id="KW-1185">Reference proteome</keyword>
<evidence type="ECO:0000313" key="2">
    <source>
        <dbReference type="Proteomes" id="UP001500141"/>
    </source>
</evidence>
<gene>
    <name evidence="1" type="ORF">GCM10023230_10100</name>
</gene>
<evidence type="ECO:0000313" key="1">
    <source>
        <dbReference type="EMBL" id="GAA4762728.1"/>
    </source>
</evidence>
<name>A0ABP8ZPW7_9FLAO</name>
<dbReference type="Gene3D" id="3.40.390.10">
    <property type="entry name" value="Collagenase (Catalytic Domain)"/>
    <property type="match status" value="1"/>
</dbReference>
<proteinExistence type="predicted"/>
<reference evidence="2" key="1">
    <citation type="journal article" date="2019" name="Int. J. Syst. Evol. Microbiol.">
        <title>The Global Catalogue of Microorganisms (GCM) 10K type strain sequencing project: providing services to taxonomists for standard genome sequencing and annotation.</title>
        <authorList>
            <consortium name="The Broad Institute Genomics Platform"/>
            <consortium name="The Broad Institute Genome Sequencing Center for Infectious Disease"/>
            <person name="Wu L."/>
            <person name="Ma J."/>
        </authorList>
    </citation>
    <scope>NUCLEOTIDE SEQUENCE [LARGE SCALE GENOMIC DNA]</scope>
    <source>
        <strain evidence="2">JCM 18198</strain>
    </source>
</reference>